<protein>
    <submittedName>
        <fullName evidence="1">Uncharacterized protein</fullName>
    </submittedName>
</protein>
<dbReference type="EMBL" id="CALTRL010005907">
    <property type="protein sequence ID" value="CAH7687782.1"/>
    <property type="molecule type" value="Genomic_DNA"/>
</dbReference>
<evidence type="ECO:0000313" key="2">
    <source>
        <dbReference type="Proteomes" id="UP001153365"/>
    </source>
</evidence>
<sequence>MSLIGPAFTHNTQVDHQAYWVGAPLNVVDKSLARKLEKMEGVHQADLIDCVDPVEVRNVGEDHFYGNSLVPSTYPFQVNGQFKACSFKVKEGSRNYLVKHCEVEKKEGAVYWEVQLARVTYLLPILVMELYSVTEVYLKEESLCFYIIKVHDKQWIVQRDSEAAKFKIIRRDEGNEGHSYNVLRYGKSSYNRGLVDGHGKSSNVRMGVVFEDPSNLDTPVERIKDNKSLDSELKNQDKSKSHIRRLRIEKGRTVEPAGLGMSFDCFNEDWKWHTTVTINKALINQMRLDILVGNQLKDEIYKPFELLDPDQRLEGSYDVQTIEGKDKKMLERARNIFDSNYLEENWEVDPNREFVDLVILRLPTMPYGHSSRKRDGDNTREDKKGKMTYAQTEKVRSADYCDKRLQSKGRQGVFFARDQLENGRDIEGERVEVSRMKRMRMEVKTTYIYKAMNVTKKSSQEMGLAKVHSSKYSYRQSWDERHGQGHQEDGWLAGSEVCGTRLKPSTGQIKI</sequence>
<dbReference type="Proteomes" id="UP001153365">
    <property type="component" value="Unassembled WGS sequence"/>
</dbReference>
<dbReference type="AlphaFoldDB" id="A0AAV0BKN5"/>
<comment type="caution">
    <text evidence="1">The sequence shown here is derived from an EMBL/GenBank/DDBJ whole genome shotgun (WGS) entry which is preliminary data.</text>
</comment>
<proteinExistence type="predicted"/>
<reference evidence="1" key="1">
    <citation type="submission" date="2022-06" db="EMBL/GenBank/DDBJ databases">
        <authorList>
            <consortium name="SYNGENTA / RWTH Aachen University"/>
        </authorList>
    </citation>
    <scope>NUCLEOTIDE SEQUENCE</scope>
</reference>
<evidence type="ECO:0000313" key="1">
    <source>
        <dbReference type="EMBL" id="CAH7687782.1"/>
    </source>
</evidence>
<gene>
    <name evidence="1" type="ORF">PPACK8108_LOCUS22619</name>
</gene>
<accession>A0AAV0BKN5</accession>
<name>A0AAV0BKN5_PHAPC</name>
<keyword evidence="2" id="KW-1185">Reference proteome</keyword>
<organism evidence="1 2">
    <name type="scientific">Phakopsora pachyrhizi</name>
    <name type="common">Asian soybean rust disease fungus</name>
    <dbReference type="NCBI Taxonomy" id="170000"/>
    <lineage>
        <taxon>Eukaryota</taxon>
        <taxon>Fungi</taxon>
        <taxon>Dikarya</taxon>
        <taxon>Basidiomycota</taxon>
        <taxon>Pucciniomycotina</taxon>
        <taxon>Pucciniomycetes</taxon>
        <taxon>Pucciniales</taxon>
        <taxon>Phakopsoraceae</taxon>
        <taxon>Phakopsora</taxon>
    </lineage>
</organism>